<reference evidence="3" key="1">
    <citation type="submission" date="2023-05" db="EMBL/GenBank/DDBJ databases">
        <title>Genome and transcriptome analyses reveal genes involved in the formation of fine ridges on petal epidermal cells in Hibiscus trionum.</title>
        <authorList>
            <person name="Koshimizu S."/>
            <person name="Masuda S."/>
            <person name="Ishii T."/>
            <person name="Shirasu K."/>
            <person name="Hoshino A."/>
            <person name="Arita M."/>
        </authorList>
    </citation>
    <scope>NUCLEOTIDE SEQUENCE</scope>
    <source>
        <strain evidence="3">Hamamatsu line</strain>
    </source>
</reference>
<dbReference type="EMBL" id="BSYR01000069">
    <property type="protein sequence ID" value="GMJ14669.1"/>
    <property type="molecule type" value="Genomic_DNA"/>
</dbReference>
<evidence type="ECO:0000256" key="1">
    <source>
        <dbReference type="ARBA" id="ARBA00022737"/>
    </source>
</evidence>
<sequence>MAASLLAREVSDLCLGKPPLRCLSISATVADALLALKRSGDNCVSVWNCNHGRLPGAADKVDAADLDECRCVGKVCMVDIISFLCKEENLSNPGTALQAPVSVIIRKTGGVVRHLEPNASLVEAIDLILEGAQNLVIPLEISGRNSRKKLLQNTLSNSTFHNNRQYCWLTQEDIVRYLVNSIGLFSQTAVNPINALDVIDAQNIATVHYDDPASSALPFIAQSLEIQTSVAIVDGDGKLVGEISPFTLNSCDEDVVAAIATLSAGELMAYIDCSGPPEDLIQLVKDRLQERNLVKALELMEEDSWSSSGISSVSSSCSSSEDEGFGVGRSNGRSGGYSAKVVRRSEAIVCHPWSSLVAVMIQALSHRVNYLWVVEEDRTLAGIVTFAGMLKVFRERLRTMA</sequence>
<comment type="caution">
    <text evidence="3">The sequence shown here is derived from an EMBL/GenBank/DDBJ whole genome shotgun (WGS) entry which is preliminary data.</text>
</comment>
<keyword evidence="1" id="KW-0677">Repeat</keyword>
<organism evidence="3 4">
    <name type="scientific">Hibiscus trionum</name>
    <name type="common">Flower of an hour</name>
    <dbReference type="NCBI Taxonomy" id="183268"/>
    <lineage>
        <taxon>Eukaryota</taxon>
        <taxon>Viridiplantae</taxon>
        <taxon>Streptophyta</taxon>
        <taxon>Embryophyta</taxon>
        <taxon>Tracheophyta</taxon>
        <taxon>Spermatophyta</taxon>
        <taxon>Magnoliopsida</taxon>
        <taxon>eudicotyledons</taxon>
        <taxon>Gunneridae</taxon>
        <taxon>Pentapetalae</taxon>
        <taxon>rosids</taxon>
        <taxon>malvids</taxon>
        <taxon>Malvales</taxon>
        <taxon>Malvaceae</taxon>
        <taxon>Malvoideae</taxon>
        <taxon>Hibiscus</taxon>
    </lineage>
</organism>
<evidence type="ECO:0000313" key="4">
    <source>
        <dbReference type="Proteomes" id="UP001165190"/>
    </source>
</evidence>
<accession>A0A9W7JLW1</accession>
<evidence type="ECO:0000256" key="2">
    <source>
        <dbReference type="ARBA" id="ARBA00023122"/>
    </source>
</evidence>
<dbReference type="SUPFAM" id="SSF54631">
    <property type="entry name" value="CBS-domain pair"/>
    <property type="match status" value="2"/>
</dbReference>
<dbReference type="OrthoDB" id="681454at2759"/>
<dbReference type="GO" id="GO:0005634">
    <property type="term" value="C:nucleus"/>
    <property type="evidence" value="ECO:0007669"/>
    <property type="project" value="TreeGrafter"/>
</dbReference>
<evidence type="ECO:0000313" key="3">
    <source>
        <dbReference type="EMBL" id="GMJ14669.1"/>
    </source>
</evidence>
<keyword evidence="2" id="KW-0129">CBS domain</keyword>
<keyword evidence="4" id="KW-1185">Reference proteome</keyword>
<dbReference type="PANTHER" id="PTHR13780">
    <property type="entry name" value="AMP-ACTIVATED PROTEIN KINASE, GAMMA REGULATORY SUBUNIT"/>
    <property type="match status" value="1"/>
</dbReference>
<proteinExistence type="predicted"/>
<gene>
    <name evidence="3" type="ORF">HRI_005136100</name>
</gene>
<dbReference type="Proteomes" id="UP001165190">
    <property type="component" value="Unassembled WGS sequence"/>
</dbReference>
<name>A0A9W7JLW1_HIBTR</name>
<dbReference type="AlphaFoldDB" id="A0A9W7JLW1"/>
<protein>
    <submittedName>
        <fullName evidence="3">CBS domain containing protein 5</fullName>
    </submittedName>
</protein>
<dbReference type="GO" id="GO:0005737">
    <property type="term" value="C:cytoplasm"/>
    <property type="evidence" value="ECO:0007669"/>
    <property type="project" value="TreeGrafter"/>
</dbReference>
<dbReference type="PANTHER" id="PTHR13780:SF39">
    <property type="entry name" value="CBS DOMAIN-CONTAINING PROTEIN CBSX5-LIKE"/>
    <property type="match status" value="1"/>
</dbReference>
<dbReference type="InterPro" id="IPR050511">
    <property type="entry name" value="AMPK_gamma/SDS23_families"/>
</dbReference>
<dbReference type="InterPro" id="IPR046342">
    <property type="entry name" value="CBS_dom_sf"/>
</dbReference>